<evidence type="ECO:0000256" key="10">
    <source>
        <dbReference type="ARBA" id="ARBA00044721"/>
    </source>
</evidence>
<feature type="non-terminal residue" evidence="13">
    <location>
        <position position="1"/>
    </location>
</feature>
<proteinExistence type="inferred from homology"/>
<dbReference type="AlphaFoldDB" id="A0A2J8XTM1"/>
<evidence type="ECO:0000256" key="5">
    <source>
        <dbReference type="ARBA" id="ARBA00022679"/>
    </source>
</evidence>
<evidence type="ECO:0000256" key="4">
    <source>
        <dbReference type="ARBA" id="ARBA00022676"/>
    </source>
</evidence>
<dbReference type="InterPro" id="IPR005599">
    <property type="entry name" value="GPI_mannosylTrfase"/>
</dbReference>
<reference evidence="13" key="1">
    <citation type="submission" date="2017-12" db="EMBL/GenBank/DDBJ databases">
        <title>High-resolution comparative analysis of great ape genomes.</title>
        <authorList>
            <person name="Pollen A."/>
            <person name="Hastie A."/>
            <person name="Hormozdiari F."/>
            <person name="Dougherty M."/>
            <person name="Liu R."/>
            <person name="Chaisson M."/>
            <person name="Hoppe E."/>
            <person name="Hill C."/>
            <person name="Pang A."/>
            <person name="Hillier L."/>
            <person name="Baker C."/>
            <person name="Armstrong J."/>
            <person name="Shendure J."/>
            <person name="Paten B."/>
            <person name="Wilson R."/>
            <person name="Chao H."/>
            <person name="Schneider V."/>
            <person name="Ventura M."/>
            <person name="Kronenberg Z."/>
            <person name="Murali S."/>
            <person name="Gordon D."/>
            <person name="Cantsilieris S."/>
            <person name="Munson K."/>
            <person name="Nelson B."/>
            <person name="Raja A."/>
            <person name="Underwood J."/>
            <person name="Diekhans M."/>
            <person name="Fiddes I."/>
            <person name="Haussler D."/>
            <person name="Eichler E."/>
        </authorList>
    </citation>
    <scope>NUCLEOTIDE SEQUENCE [LARGE SCALE GENOMIC DNA]</scope>
    <source>
        <strain evidence="13">Susie</strain>
    </source>
</reference>
<gene>
    <name evidence="13" type="ORF">CR201_G0044478</name>
</gene>
<evidence type="ECO:0000256" key="7">
    <source>
        <dbReference type="ARBA" id="ARBA00022824"/>
    </source>
</evidence>
<dbReference type="UniPathway" id="UPA00378"/>
<keyword evidence="6 12" id="KW-0812">Transmembrane</keyword>
<dbReference type="Pfam" id="PF03901">
    <property type="entry name" value="Glyco_transf_22"/>
    <property type="match status" value="1"/>
</dbReference>
<dbReference type="EC" id="2.4.1.-" evidence="12"/>
<keyword evidence="9 12" id="KW-0472">Membrane</keyword>
<dbReference type="EMBL" id="NDHI03003316">
    <property type="protein sequence ID" value="PNJ85395.1"/>
    <property type="molecule type" value="Genomic_DNA"/>
</dbReference>
<evidence type="ECO:0000256" key="3">
    <source>
        <dbReference type="ARBA" id="ARBA00007063"/>
    </source>
</evidence>
<comment type="pathway">
    <text evidence="2">Protein modification; protein glycosylation.</text>
</comment>
<evidence type="ECO:0000313" key="13">
    <source>
        <dbReference type="EMBL" id="PNJ85395.1"/>
    </source>
</evidence>
<name>A0A2J8XTM1_PONAB</name>
<evidence type="ECO:0000256" key="9">
    <source>
        <dbReference type="ARBA" id="ARBA00023136"/>
    </source>
</evidence>
<dbReference type="GO" id="GO:0006487">
    <property type="term" value="P:protein N-linked glycosylation"/>
    <property type="evidence" value="ECO:0007669"/>
    <property type="project" value="TreeGrafter"/>
</dbReference>
<dbReference type="GO" id="GO:0052917">
    <property type="term" value="F:dol-P-Man:Man(7)GlcNAc(2)-PP-Dol alpha-1,6-mannosyltransferase activity"/>
    <property type="evidence" value="ECO:0007669"/>
    <property type="project" value="UniProtKB-EC"/>
</dbReference>
<evidence type="ECO:0000256" key="11">
    <source>
        <dbReference type="ARBA" id="ARBA00048899"/>
    </source>
</evidence>
<evidence type="ECO:0000256" key="6">
    <source>
        <dbReference type="ARBA" id="ARBA00022692"/>
    </source>
</evidence>
<dbReference type="PANTHER" id="PTHR22760:SF1">
    <property type="entry name" value="DOL-P-MAN:MAN(7)GLCNAC(2)-PP-DOL ALPHA-1,6-MANNOSYLTRANSFERASE"/>
    <property type="match status" value="1"/>
</dbReference>
<feature type="transmembrane region" description="Helical" evidence="12">
    <location>
        <begin position="133"/>
        <end position="149"/>
    </location>
</feature>
<evidence type="ECO:0000256" key="8">
    <source>
        <dbReference type="ARBA" id="ARBA00022989"/>
    </source>
</evidence>
<evidence type="ECO:0000256" key="2">
    <source>
        <dbReference type="ARBA" id="ARBA00004922"/>
    </source>
</evidence>
<feature type="transmembrane region" description="Helical" evidence="12">
    <location>
        <begin position="105"/>
        <end position="126"/>
    </location>
</feature>
<comment type="caution">
    <text evidence="12">Lacks conserved residue(s) required for the propagation of feature annotation.</text>
</comment>
<comment type="catalytic activity">
    <reaction evidence="11">
        <text>an alpha-D-Man-(1-&gt;2)-alpha-D-Man-(1-&gt;2)-alpha-D-Man-(1-&gt;3)-[alpha-D-Man-(1-&gt;2)-alpha-D-Man-(1-&gt;3)-alpha-D-Man-(1-&gt;6)]-beta-D-Man-(1-&gt;4)-beta-D-GlcNAc-(1-&gt;4)-alpha-D-GlcNAc-diphospho-di-trans,poly-cis-dolichol + a di-trans,poly-cis-dolichyl beta-D-mannosyl phosphate = an alpha-D-Man-(1-&gt;2)-alpha-D-Man-(1-&gt;2)-alpha-D-Man-(1-&gt;3)-[alpha-D-Man-(1-&gt;2)-alpha-D-Man-(1-&gt;3)-[alpha-D-Man-(1-&gt;6)]-alpha-D-Man-(1-&gt;6)]-beta-D-Man-(1-&gt;4)-beta-D-GlcNAc-(1-&gt;4)-alpha-D-GlcNAc-diphospho-di-trans,poly-cis-dolichol + a di-trans,poly-cis-dolichyl phosphate + H(+)</text>
        <dbReference type="Rhea" id="RHEA:29535"/>
        <dbReference type="Rhea" id="RHEA-COMP:19498"/>
        <dbReference type="Rhea" id="RHEA-COMP:19501"/>
        <dbReference type="Rhea" id="RHEA-COMP:19518"/>
        <dbReference type="Rhea" id="RHEA-COMP:19519"/>
        <dbReference type="ChEBI" id="CHEBI:15378"/>
        <dbReference type="ChEBI" id="CHEBI:57683"/>
        <dbReference type="ChEBI" id="CHEBI:58211"/>
        <dbReference type="ChEBI" id="CHEBI:132517"/>
        <dbReference type="ChEBI" id="CHEBI:132519"/>
        <dbReference type="EC" id="2.4.1.260"/>
    </reaction>
    <physiologicalReaction direction="left-to-right" evidence="11">
        <dbReference type="Rhea" id="RHEA:29536"/>
    </physiologicalReaction>
</comment>
<accession>A0A2J8XTM1</accession>
<feature type="transmembrane region" description="Helical" evidence="12">
    <location>
        <begin position="55"/>
        <end position="75"/>
    </location>
</feature>
<keyword evidence="7 12" id="KW-0256">Endoplasmic reticulum</keyword>
<feature type="transmembrane region" description="Helical" evidence="12">
    <location>
        <begin position="12"/>
        <end position="43"/>
    </location>
</feature>
<keyword evidence="8 12" id="KW-1133">Transmembrane helix</keyword>
<sequence>LLALAAWLRHEWAGFIWLSAFAIIVFRAELCLFLGLLLLLALGNRKVSVVRALRHAIPAGILCLGLTVAVDSYFWRQLTWPEGKVLWYNTVLNKSSNWGTSPLLWYFYSALPRGLGCSLLFVPLGLVDRRTHALTVLALGFVVLYSLLPHKELRFIIYAFPMLNITAARGCSYLWRRDAKAAPAGAPPDRCLSAH</sequence>
<comment type="caution">
    <text evidence="13">The sequence shown here is derived from an EMBL/GenBank/DDBJ whole genome shotgun (WGS) entry which is preliminary data.</text>
</comment>
<comment type="function">
    <text evidence="10">Mannosyltransferase that operates in the biosynthetic pathway of dolichol-linked oligosaccharides, the glycan precursors employed in protein asparagine (N)-glycosylation. The assembly of dolichol-linked oligosaccharides begins on the cytosolic side of the endoplasmic reticulum membrane and finishes in its lumen. The sequential addition of sugars to dolichol pyrophosphate produces dolichol-linked oligosaccharides containing fourteen sugars, including two GlcNAcs, nine mannoses and three glucoses. Once assembled, the oligosaccharide is transferred from the lipid to nascent proteins by oligosaccharyltransferases. In the lumen of the endoplasmic reticulum, adds the eighth mannose residue in an alpha-1,6 linkage onto Man(7)GlcNAc(2)-PP-dolichol to produce Man(8)GlcNAc(2)-PP-dolichol.</text>
</comment>
<organism evidence="13">
    <name type="scientific">Pongo abelii</name>
    <name type="common">Sumatran orangutan</name>
    <name type="synonym">Pongo pygmaeus abelii</name>
    <dbReference type="NCBI Taxonomy" id="9601"/>
    <lineage>
        <taxon>Eukaryota</taxon>
        <taxon>Metazoa</taxon>
        <taxon>Chordata</taxon>
        <taxon>Craniata</taxon>
        <taxon>Vertebrata</taxon>
        <taxon>Euteleostomi</taxon>
        <taxon>Mammalia</taxon>
        <taxon>Eutheria</taxon>
        <taxon>Euarchontoglires</taxon>
        <taxon>Primates</taxon>
        <taxon>Haplorrhini</taxon>
        <taxon>Catarrhini</taxon>
        <taxon>Hominidae</taxon>
        <taxon>Pongo</taxon>
    </lineage>
</organism>
<keyword evidence="4 12" id="KW-0328">Glycosyltransferase</keyword>
<dbReference type="GO" id="GO:0005789">
    <property type="term" value="C:endoplasmic reticulum membrane"/>
    <property type="evidence" value="ECO:0007669"/>
    <property type="project" value="UniProtKB-SubCell"/>
</dbReference>
<evidence type="ECO:0000256" key="1">
    <source>
        <dbReference type="ARBA" id="ARBA00004477"/>
    </source>
</evidence>
<protein>
    <recommendedName>
        <fullName evidence="12">Mannosyltransferase</fullName>
        <ecNumber evidence="12">2.4.1.-</ecNumber>
    </recommendedName>
</protein>
<keyword evidence="5" id="KW-0808">Transferase</keyword>
<comment type="similarity">
    <text evidence="3 12">Belongs to the glycosyltransferase 22 family.</text>
</comment>
<dbReference type="PANTHER" id="PTHR22760">
    <property type="entry name" value="GLYCOSYLTRANSFERASE"/>
    <property type="match status" value="1"/>
</dbReference>
<evidence type="ECO:0000256" key="12">
    <source>
        <dbReference type="RuleBase" id="RU363075"/>
    </source>
</evidence>
<comment type="subcellular location">
    <subcellularLocation>
        <location evidence="1 12">Endoplasmic reticulum membrane</location>
        <topology evidence="1 12">Multi-pass membrane protein</topology>
    </subcellularLocation>
</comment>